<evidence type="ECO:0000313" key="1">
    <source>
        <dbReference type="EMBL" id="CAG8756690.1"/>
    </source>
</evidence>
<keyword evidence="2" id="KW-1185">Reference proteome</keyword>
<protein>
    <submittedName>
        <fullName evidence="1">11411_t:CDS:1</fullName>
    </submittedName>
</protein>
<accession>A0ACA9QLI9</accession>
<gene>
    <name evidence="1" type="ORF">RPERSI_LOCUS14753</name>
</gene>
<feature type="non-terminal residue" evidence="1">
    <location>
        <position position="1"/>
    </location>
</feature>
<reference evidence="1" key="1">
    <citation type="submission" date="2021-06" db="EMBL/GenBank/DDBJ databases">
        <authorList>
            <person name="Kallberg Y."/>
            <person name="Tangrot J."/>
            <person name="Rosling A."/>
        </authorList>
    </citation>
    <scope>NUCLEOTIDE SEQUENCE</scope>
    <source>
        <strain evidence="1">MA461A</strain>
    </source>
</reference>
<organism evidence="1 2">
    <name type="scientific">Racocetra persica</name>
    <dbReference type="NCBI Taxonomy" id="160502"/>
    <lineage>
        <taxon>Eukaryota</taxon>
        <taxon>Fungi</taxon>
        <taxon>Fungi incertae sedis</taxon>
        <taxon>Mucoromycota</taxon>
        <taxon>Glomeromycotina</taxon>
        <taxon>Glomeromycetes</taxon>
        <taxon>Diversisporales</taxon>
        <taxon>Gigasporaceae</taxon>
        <taxon>Racocetra</taxon>
    </lineage>
</organism>
<sequence length="53" mass="5941">ADKMDKRPPSTVQKYQDHNKYTSKPINTLEITKSLSKIAIASAPINTVEIPEE</sequence>
<proteinExistence type="predicted"/>
<evidence type="ECO:0000313" key="2">
    <source>
        <dbReference type="Proteomes" id="UP000789920"/>
    </source>
</evidence>
<name>A0ACA9QLI9_9GLOM</name>
<dbReference type="EMBL" id="CAJVQC010034563">
    <property type="protein sequence ID" value="CAG8756690.1"/>
    <property type="molecule type" value="Genomic_DNA"/>
</dbReference>
<comment type="caution">
    <text evidence="1">The sequence shown here is derived from an EMBL/GenBank/DDBJ whole genome shotgun (WGS) entry which is preliminary data.</text>
</comment>
<dbReference type="Proteomes" id="UP000789920">
    <property type="component" value="Unassembled WGS sequence"/>
</dbReference>